<organism evidence="1">
    <name type="scientific">hydrocarbon metagenome</name>
    <dbReference type="NCBI Taxonomy" id="938273"/>
    <lineage>
        <taxon>unclassified sequences</taxon>
        <taxon>metagenomes</taxon>
        <taxon>ecological metagenomes</taxon>
    </lineage>
</organism>
<comment type="caution">
    <text evidence="1">The sequence shown here is derived from an EMBL/GenBank/DDBJ whole genome shotgun (WGS) entry which is preliminary data.</text>
</comment>
<protein>
    <recommendedName>
        <fullName evidence="2">RsbT co-antagonist protein RsbRD N-terminal domain-containing protein</fullName>
    </recommendedName>
</protein>
<gene>
    <name evidence="1" type="ORF">ASZ90_008151</name>
</gene>
<dbReference type="Gene3D" id="1.10.490.70">
    <property type="entry name" value="Histidine kinase N-terminal domain"/>
    <property type="match status" value="1"/>
</dbReference>
<proteinExistence type="predicted"/>
<accession>A0A0W8FME3</accession>
<dbReference type="EMBL" id="LNQE01000989">
    <property type="protein sequence ID" value="KUG22077.1"/>
    <property type="molecule type" value="Genomic_DNA"/>
</dbReference>
<evidence type="ECO:0008006" key="2">
    <source>
        <dbReference type="Google" id="ProtNLM"/>
    </source>
</evidence>
<sequence>MKAFTAKLVDLTQKNADAIARQWAKDVKTNAKTFSYHEAPEEKIIRHAKEFYNNFLMMFFNESPYEQAKEIFENYAEERYKEGIPLHESLYALILMRRHMWLYAEFQSLFNVEVEHRQSVESLSRTILMFDYIMYVVTRKFWEMMKLEGLTKRNTQ</sequence>
<name>A0A0W8FME3_9ZZZZ</name>
<reference evidence="1" key="1">
    <citation type="journal article" date="2015" name="Proc. Natl. Acad. Sci. U.S.A.">
        <title>Networks of energetic and metabolic interactions define dynamics in microbial communities.</title>
        <authorList>
            <person name="Embree M."/>
            <person name="Liu J.K."/>
            <person name="Al-Bassam M.M."/>
            <person name="Zengler K."/>
        </authorList>
    </citation>
    <scope>NUCLEOTIDE SEQUENCE</scope>
</reference>
<evidence type="ECO:0000313" key="1">
    <source>
        <dbReference type="EMBL" id="KUG22077.1"/>
    </source>
</evidence>
<dbReference type="AlphaFoldDB" id="A0A0W8FME3"/>